<evidence type="ECO:0000259" key="1">
    <source>
        <dbReference type="PROSITE" id="PS51742"/>
    </source>
</evidence>
<keyword evidence="2" id="KW-0238">DNA-binding</keyword>
<dbReference type="CDD" id="cd11378">
    <property type="entry name" value="DUF296"/>
    <property type="match status" value="1"/>
</dbReference>
<organism evidence="2 3">
    <name type="scientific">Nocardia fluminea</name>
    <dbReference type="NCBI Taxonomy" id="134984"/>
    <lineage>
        <taxon>Bacteria</taxon>
        <taxon>Bacillati</taxon>
        <taxon>Actinomycetota</taxon>
        <taxon>Actinomycetes</taxon>
        <taxon>Mycobacteriales</taxon>
        <taxon>Nocardiaceae</taxon>
        <taxon>Nocardia</taxon>
    </lineage>
</organism>
<dbReference type="PROSITE" id="PS51742">
    <property type="entry name" value="PPC"/>
    <property type="match status" value="1"/>
</dbReference>
<dbReference type="EMBL" id="PJMW01000001">
    <property type="protein sequence ID" value="PKV98955.1"/>
    <property type="molecule type" value="Genomic_DNA"/>
</dbReference>
<sequence>MRAQEVTLGRTFVVVFDHGDDFYTALSQFCQQNNLRAGYIPSFIAGFAEVDLVGTCDRLDDPQAPVWSKVHLRNVEAFGAGTLAWDPETAQVKPHIHVAVGVKEQSATGYTSHLLGAKVQFLTEMVVVEVVEPELLRIQNAELYDVPLLRFR</sequence>
<dbReference type="OrthoDB" id="5067836at2"/>
<gene>
    <name evidence="2" type="ORF">ATK86_0992</name>
</gene>
<dbReference type="GO" id="GO:0003677">
    <property type="term" value="F:DNA binding"/>
    <property type="evidence" value="ECO:0007669"/>
    <property type="project" value="UniProtKB-KW"/>
</dbReference>
<name>A0A2N3WYM1_9NOCA</name>
<evidence type="ECO:0000313" key="3">
    <source>
        <dbReference type="Proteomes" id="UP000233766"/>
    </source>
</evidence>
<proteinExistence type="predicted"/>
<accession>A0A2N3WYM1</accession>
<dbReference type="Proteomes" id="UP000233766">
    <property type="component" value="Unassembled WGS sequence"/>
</dbReference>
<comment type="caution">
    <text evidence="2">The sequence shown here is derived from an EMBL/GenBank/DDBJ whole genome shotgun (WGS) entry which is preliminary data.</text>
</comment>
<dbReference type="Gene3D" id="3.30.1330.80">
    <property type="entry name" value="Hypothetical protein, similar to alpha- acetolactate decarboxylase, domain 2"/>
    <property type="match status" value="1"/>
</dbReference>
<keyword evidence="3" id="KW-1185">Reference proteome</keyword>
<protein>
    <submittedName>
        <fullName evidence="2">Putative DNA-binding protein with PD1-like motif</fullName>
    </submittedName>
</protein>
<dbReference type="InterPro" id="IPR005175">
    <property type="entry name" value="PPC_dom"/>
</dbReference>
<dbReference type="Pfam" id="PF03479">
    <property type="entry name" value="PCC"/>
    <property type="match status" value="1"/>
</dbReference>
<dbReference type="SUPFAM" id="SSF117856">
    <property type="entry name" value="AF0104/ALDC/Ptd012-like"/>
    <property type="match status" value="1"/>
</dbReference>
<reference evidence="2 3" key="1">
    <citation type="submission" date="2017-12" db="EMBL/GenBank/DDBJ databases">
        <title>Sequencing the genomes of 1000 Actinobacteria strains.</title>
        <authorList>
            <person name="Klenk H.-P."/>
        </authorList>
    </citation>
    <scope>NUCLEOTIDE SEQUENCE [LARGE SCALE GENOMIC DNA]</scope>
    <source>
        <strain evidence="2 3">DSM 44489</strain>
    </source>
</reference>
<dbReference type="AlphaFoldDB" id="A0A2N3WYM1"/>
<feature type="domain" description="PPC" evidence="1">
    <location>
        <begin position="6"/>
        <end position="152"/>
    </location>
</feature>
<evidence type="ECO:0000313" key="2">
    <source>
        <dbReference type="EMBL" id="PKV98955.1"/>
    </source>
</evidence>